<keyword evidence="5" id="KW-0378">Hydrolase</keyword>
<gene>
    <name evidence="5" type="ORF">TSPGSL018_1344</name>
    <name evidence="4" type="ORF">TSPGSL018_17430</name>
</gene>
<dbReference type="GO" id="GO:0004843">
    <property type="term" value="F:cysteine-type deubiquitinase activity"/>
    <property type="evidence" value="ECO:0007669"/>
    <property type="project" value="TreeGrafter"/>
</dbReference>
<dbReference type="GO" id="GO:0006508">
    <property type="term" value="P:proteolysis"/>
    <property type="evidence" value="ECO:0007669"/>
    <property type="project" value="UniProtKB-KW"/>
</dbReference>
<comment type="similarity">
    <text evidence="1">Belongs to the peptidase C85 family.</text>
</comment>
<proteinExistence type="inferred from homology"/>
<accession>A0A061SGK5</accession>
<keyword evidence="5" id="KW-0645">Protease</keyword>
<dbReference type="AlphaFoldDB" id="A0A061SGK5"/>
<dbReference type="InterPro" id="IPR038765">
    <property type="entry name" value="Papain-like_cys_pep_sf"/>
</dbReference>
<dbReference type="PANTHER" id="PTHR12419:SF11">
    <property type="entry name" value="OTU DOMAIN-CONTAINING PROTEIN DDB_G0284757"/>
    <property type="match status" value="1"/>
</dbReference>
<evidence type="ECO:0000256" key="1">
    <source>
        <dbReference type="ARBA" id="ARBA00010407"/>
    </source>
</evidence>
<evidence type="ECO:0000313" key="5">
    <source>
        <dbReference type="EMBL" id="JAC84292.1"/>
    </source>
</evidence>
<dbReference type="Pfam" id="PF02338">
    <property type="entry name" value="OTU"/>
    <property type="match status" value="1"/>
</dbReference>
<dbReference type="InterPro" id="IPR050704">
    <property type="entry name" value="Peptidase_C85-like"/>
</dbReference>
<dbReference type="EMBL" id="GBEZ01021966">
    <property type="protein sequence ID" value="JAC64831.1"/>
    <property type="molecule type" value="Transcribed_RNA"/>
</dbReference>
<feature type="domain" description="OTU" evidence="3">
    <location>
        <begin position="200"/>
        <end position="324"/>
    </location>
</feature>
<dbReference type="PANTHER" id="PTHR12419">
    <property type="entry name" value="OTU DOMAIN CONTAINING PROTEIN"/>
    <property type="match status" value="1"/>
</dbReference>
<dbReference type="EMBL" id="GBEZ01000607">
    <property type="protein sequence ID" value="JAC84292.1"/>
    <property type="molecule type" value="Transcribed_RNA"/>
</dbReference>
<protein>
    <submittedName>
        <fullName evidence="5">Otu-like cysteine protease family protein</fullName>
    </submittedName>
</protein>
<dbReference type="CDD" id="cd22751">
    <property type="entry name" value="OTU_plant_OTU9-like"/>
    <property type="match status" value="1"/>
</dbReference>
<name>A0A061SGK5_9CHLO</name>
<evidence type="ECO:0000256" key="2">
    <source>
        <dbReference type="SAM" id="MobiDB-lite"/>
    </source>
</evidence>
<dbReference type="SUPFAM" id="SSF54001">
    <property type="entry name" value="Cysteine proteinases"/>
    <property type="match status" value="1"/>
</dbReference>
<feature type="region of interest" description="Disordered" evidence="2">
    <location>
        <begin position="127"/>
        <end position="155"/>
    </location>
</feature>
<evidence type="ECO:0000259" key="3">
    <source>
        <dbReference type="PROSITE" id="PS50802"/>
    </source>
</evidence>
<organism evidence="5">
    <name type="scientific">Tetraselmis sp. GSL018</name>
    <dbReference type="NCBI Taxonomy" id="582737"/>
    <lineage>
        <taxon>Eukaryota</taxon>
        <taxon>Viridiplantae</taxon>
        <taxon>Chlorophyta</taxon>
        <taxon>core chlorophytes</taxon>
        <taxon>Chlorodendrophyceae</taxon>
        <taxon>Chlorodendrales</taxon>
        <taxon>Chlorodendraceae</taxon>
        <taxon>Tetraselmis</taxon>
    </lineage>
</organism>
<dbReference type="PROSITE" id="PS50802">
    <property type="entry name" value="OTU"/>
    <property type="match status" value="1"/>
</dbReference>
<sequence>MQCLQAVGVKTNSESGLSDTTTVVADTPGPLRRISTLFRGQPVVTLNEEIAEEEKLLARAISELQAPTFVDRSSATVNLGAATEHGCHSGAEAFKRLSSIPREPRSVHSPEGGASVVDLLQTPADSLCHGSGSTGLRSQGSGSSAGSEPPQSPAVRWCAWTTSRTELHRSMQDALAEEAEPTDGLSDEERLAERLSRLGLQEVEQVGDGNCQFRAISHQLYDTPSWHVLVRRKVVAQMKQDSDYYRGFLAEEFESYAEEMSRTGTWGDELTLRAAADCLGITIHVVTSDPENWYIVYEPKERLLEKEAFLSYIAPIHFNSITKA</sequence>
<dbReference type="Gene3D" id="3.90.70.80">
    <property type="match status" value="1"/>
</dbReference>
<reference evidence="5" key="1">
    <citation type="submission" date="2014-05" db="EMBL/GenBank/DDBJ databases">
        <title>The transcriptome of the halophilic microalga Tetraselmis sp. GSL018 isolated from the Great Salt Lake, Utah.</title>
        <authorList>
            <person name="Jinkerson R.E."/>
            <person name="D'Adamo S."/>
            <person name="Posewitz M.C."/>
        </authorList>
    </citation>
    <scope>NUCLEOTIDE SEQUENCE</scope>
    <source>
        <strain evidence="5">GSL018</strain>
    </source>
</reference>
<feature type="compositionally biased region" description="Polar residues" evidence="2">
    <location>
        <begin position="134"/>
        <end position="146"/>
    </location>
</feature>
<dbReference type="GO" id="GO:0016579">
    <property type="term" value="P:protein deubiquitination"/>
    <property type="evidence" value="ECO:0007669"/>
    <property type="project" value="TreeGrafter"/>
</dbReference>
<dbReference type="InterPro" id="IPR003323">
    <property type="entry name" value="OTU_dom"/>
</dbReference>
<evidence type="ECO:0000313" key="4">
    <source>
        <dbReference type="EMBL" id="JAC64831.1"/>
    </source>
</evidence>